<keyword evidence="9 11" id="KW-0676">Redox-active center</keyword>
<dbReference type="InParanoid" id="A0A6P6XM89"/>
<keyword evidence="7 11" id="KW-0560">Oxidoreductase</keyword>
<evidence type="ECO:0000256" key="1">
    <source>
        <dbReference type="ARBA" id="ARBA00004496"/>
    </source>
</evidence>
<dbReference type="GO" id="GO:0005829">
    <property type="term" value="C:cytosol"/>
    <property type="evidence" value="ECO:0007669"/>
    <property type="project" value="TreeGrafter"/>
</dbReference>
<keyword evidence="14" id="KW-1185">Reference proteome</keyword>
<dbReference type="KEGG" id="dpte:113788626"/>
<dbReference type="PROSITE" id="PS51352">
    <property type="entry name" value="THIOREDOXIN_2"/>
    <property type="match status" value="1"/>
</dbReference>
<feature type="domain" description="Thioredoxin" evidence="13">
    <location>
        <begin position="2"/>
        <end position="161"/>
    </location>
</feature>
<evidence type="ECO:0000259" key="13">
    <source>
        <dbReference type="PROSITE" id="PS51352"/>
    </source>
</evidence>
<dbReference type="InterPro" id="IPR013766">
    <property type="entry name" value="Thioredoxin_domain"/>
</dbReference>
<dbReference type="PANTHER" id="PTHR10681">
    <property type="entry name" value="THIOREDOXIN PEROXIDASE"/>
    <property type="match status" value="1"/>
</dbReference>
<dbReference type="PANTHER" id="PTHR10681:SF128">
    <property type="entry name" value="THIOREDOXIN-DEPENDENT PEROXIDE REDUCTASE, MITOCHONDRIAL"/>
    <property type="match status" value="1"/>
</dbReference>
<comment type="catalytic activity">
    <reaction evidence="10">
        <text>a hydroperoxide + [thioredoxin]-dithiol = an alcohol + [thioredoxin]-disulfide + H2O</text>
        <dbReference type="Rhea" id="RHEA:62620"/>
        <dbReference type="Rhea" id="RHEA-COMP:10698"/>
        <dbReference type="Rhea" id="RHEA-COMP:10700"/>
        <dbReference type="ChEBI" id="CHEBI:15377"/>
        <dbReference type="ChEBI" id="CHEBI:29950"/>
        <dbReference type="ChEBI" id="CHEBI:30879"/>
        <dbReference type="ChEBI" id="CHEBI:35924"/>
        <dbReference type="ChEBI" id="CHEBI:50058"/>
        <dbReference type="EC" id="1.11.1.24"/>
    </reaction>
</comment>
<dbReference type="InterPro" id="IPR000866">
    <property type="entry name" value="AhpC/TSA"/>
</dbReference>
<dbReference type="Pfam" id="PF00578">
    <property type="entry name" value="AhpC-TSA"/>
    <property type="match status" value="1"/>
</dbReference>
<keyword evidence="8" id="KW-1015">Disulfide bond</keyword>
<dbReference type="RefSeq" id="XP_027193893.1">
    <property type="nucleotide sequence ID" value="XM_027338092.1"/>
</dbReference>
<evidence type="ECO:0000313" key="14">
    <source>
        <dbReference type="Proteomes" id="UP000515146"/>
    </source>
</evidence>
<dbReference type="Gene3D" id="3.40.30.10">
    <property type="entry name" value="Glutaredoxin"/>
    <property type="match status" value="1"/>
</dbReference>
<name>A0A6P6XM89_DERPT</name>
<evidence type="ECO:0000256" key="2">
    <source>
        <dbReference type="ARBA" id="ARBA00009796"/>
    </source>
</evidence>
<dbReference type="CDD" id="cd03015">
    <property type="entry name" value="PRX_Typ2cys"/>
    <property type="match status" value="1"/>
</dbReference>
<comment type="function">
    <text evidence="11">Thiol-specific peroxidase that catalyzes the reduction of hydrogen peroxide and organic hydroperoxides to water and alcohols, respectively.</text>
</comment>
<evidence type="ECO:0000256" key="5">
    <source>
        <dbReference type="ARBA" id="ARBA00022559"/>
    </source>
</evidence>
<dbReference type="InterPro" id="IPR024706">
    <property type="entry name" value="Peroxiredoxin_AhpC-typ"/>
</dbReference>
<evidence type="ECO:0000256" key="3">
    <source>
        <dbReference type="ARBA" id="ARBA00013017"/>
    </source>
</evidence>
<dbReference type="GO" id="GO:0006979">
    <property type="term" value="P:response to oxidative stress"/>
    <property type="evidence" value="ECO:0007669"/>
    <property type="project" value="TreeGrafter"/>
</dbReference>
<keyword evidence="5 11" id="KW-0575">Peroxidase</keyword>
<dbReference type="InterPro" id="IPR036249">
    <property type="entry name" value="Thioredoxin-like_sf"/>
</dbReference>
<reference evidence="15" key="1">
    <citation type="submission" date="2025-08" db="UniProtKB">
        <authorList>
            <consortium name="RefSeq"/>
        </authorList>
    </citation>
    <scope>IDENTIFICATION</scope>
    <source>
        <strain evidence="15">Airmid</strain>
    </source>
</reference>
<organism evidence="14 15">
    <name type="scientific">Dermatophagoides pteronyssinus</name>
    <name type="common">European house dust mite</name>
    <dbReference type="NCBI Taxonomy" id="6956"/>
    <lineage>
        <taxon>Eukaryota</taxon>
        <taxon>Metazoa</taxon>
        <taxon>Ecdysozoa</taxon>
        <taxon>Arthropoda</taxon>
        <taxon>Chelicerata</taxon>
        <taxon>Arachnida</taxon>
        <taxon>Acari</taxon>
        <taxon>Acariformes</taxon>
        <taxon>Sarcoptiformes</taxon>
        <taxon>Astigmata</taxon>
        <taxon>Psoroptidia</taxon>
        <taxon>Analgoidea</taxon>
        <taxon>Pyroglyphidae</taxon>
        <taxon>Dermatophagoidinae</taxon>
        <taxon>Dermatophagoides</taxon>
    </lineage>
</organism>
<evidence type="ECO:0000256" key="9">
    <source>
        <dbReference type="ARBA" id="ARBA00023284"/>
    </source>
</evidence>
<evidence type="ECO:0000256" key="4">
    <source>
        <dbReference type="ARBA" id="ARBA00022490"/>
    </source>
</evidence>
<dbReference type="PIRSF" id="PIRSF000239">
    <property type="entry name" value="AHPC"/>
    <property type="match status" value="1"/>
</dbReference>
<dbReference type="InterPro" id="IPR019479">
    <property type="entry name" value="Peroxiredoxin_C"/>
</dbReference>
<dbReference type="FunFam" id="3.40.30.10:FF:000002">
    <property type="entry name" value="Alkyl hydroperoxide reductase C"/>
    <property type="match status" value="1"/>
</dbReference>
<comment type="subcellular location">
    <subcellularLocation>
        <location evidence="1">Cytoplasm</location>
    </subcellularLocation>
</comment>
<dbReference type="GO" id="GO:0008379">
    <property type="term" value="F:thioredoxin peroxidase activity"/>
    <property type="evidence" value="ECO:0007669"/>
    <property type="project" value="TreeGrafter"/>
</dbReference>
<evidence type="ECO:0000256" key="10">
    <source>
        <dbReference type="ARBA" id="ARBA00049091"/>
    </source>
</evidence>
<evidence type="ECO:0000256" key="7">
    <source>
        <dbReference type="ARBA" id="ARBA00023002"/>
    </source>
</evidence>
<keyword evidence="4" id="KW-0963">Cytoplasm</keyword>
<evidence type="ECO:0000313" key="15">
    <source>
        <dbReference type="RefSeq" id="XP_027193893.1"/>
    </source>
</evidence>
<protein>
    <recommendedName>
        <fullName evidence="3">thioredoxin-dependent peroxiredoxin</fullName>
        <ecNumber evidence="3">1.11.1.24</ecNumber>
    </recommendedName>
</protein>
<dbReference type="Proteomes" id="UP000515146">
    <property type="component" value="Unplaced"/>
</dbReference>
<dbReference type="SUPFAM" id="SSF52833">
    <property type="entry name" value="Thioredoxin-like"/>
    <property type="match status" value="1"/>
</dbReference>
<dbReference type="InterPro" id="IPR050217">
    <property type="entry name" value="Peroxiredoxin"/>
</dbReference>
<comment type="similarity">
    <text evidence="2">Belongs to the peroxiredoxin family. AhpC/Prx1 subfamily.</text>
</comment>
<evidence type="ECO:0000256" key="6">
    <source>
        <dbReference type="ARBA" id="ARBA00022862"/>
    </source>
</evidence>
<keyword evidence="6 11" id="KW-0049">Antioxidant</keyword>
<dbReference type="AlphaFoldDB" id="A0A6P6XM89"/>
<dbReference type="EC" id="1.11.1.24" evidence="3"/>
<sequence length="196" mass="22099">MVLPGEQAPQFKCEAVMADGSFGTVDLADYKGKYVVLFFWPYDFTFVCPTEIIEYNKLHKELKEKNAVILGCSCDSKFVHAAWRNTEIKNGGIGKVDFPLLDDHRGEIVDAFGCRDKVEGVPLRATYIINPDQTVRHVEISDLSIGRLTSSVVRVIEADKHVTKHGEVCPANWNKDKQSMKPTREGVQEYLTKHLV</sequence>
<evidence type="ECO:0000256" key="8">
    <source>
        <dbReference type="ARBA" id="ARBA00023157"/>
    </source>
</evidence>
<feature type="active site" description="Cysteine sulfenic acid (-SOH) intermediate; for peroxidase activity" evidence="12">
    <location>
        <position position="48"/>
    </location>
</feature>
<dbReference type="GO" id="GO:0042744">
    <property type="term" value="P:hydrogen peroxide catabolic process"/>
    <property type="evidence" value="ECO:0007669"/>
    <property type="project" value="TreeGrafter"/>
</dbReference>
<accession>A0A6P6XM89</accession>
<proteinExistence type="inferred from homology"/>
<dbReference type="OrthoDB" id="185659at2759"/>
<evidence type="ECO:0000256" key="11">
    <source>
        <dbReference type="PIRNR" id="PIRNR000239"/>
    </source>
</evidence>
<dbReference type="GO" id="GO:0033554">
    <property type="term" value="P:cellular response to stress"/>
    <property type="evidence" value="ECO:0007669"/>
    <property type="project" value="TreeGrafter"/>
</dbReference>
<dbReference type="GO" id="GO:0045454">
    <property type="term" value="P:cell redox homeostasis"/>
    <property type="evidence" value="ECO:0007669"/>
    <property type="project" value="TreeGrafter"/>
</dbReference>
<dbReference type="Pfam" id="PF10417">
    <property type="entry name" value="1-cysPrx_C"/>
    <property type="match status" value="1"/>
</dbReference>
<gene>
    <name evidence="15" type="primary">LOC113788626</name>
</gene>
<evidence type="ECO:0000256" key="12">
    <source>
        <dbReference type="PIRSR" id="PIRSR000239-1"/>
    </source>
</evidence>